<feature type="domain" description="HTH tetR-type" evidence="5">
    <location>
        <begin position="13"/>
        <end position="71"/>
    </location>
</feature>
<accession>A0A918KE10</accession>
<evidence type="ECO:0000313" key="6">
    <source>
        <dbReference type="EMBL" id="GGX59336.1"/>
    </source>
</evidence>
<dbReference type="SUPFAM" id="SSF46689">
    <property type="entry name" value="Homeodomain-like"/>
    <property type="match status" value="1"/>
</dbReference>
<gene>
    <name evidence="6" type="ORF">GCM10010358_12160</name>
</gene>
<keyword evidence="3" id="KW-0804">Transcription</keyword>
<dbReference type="InterPro" id="IPR036271">
    <property type="entry name" value="Tet_transcr_reg_TetR-rel_C_sf"/>
</dbReference>
<evidence type="ECO:0000256" key="3">
    <source>
        <dbReference type="ARBA" id="ARBA00023163"/>
    </source>
</evidence>
<dbReference type="Gene3D" id="1.10.357.10">
    <property type="entry name" value="Tetracycline Repressor, domain 2"/>
    <property type="match status" value="1"/>
</dbReference>
<dbReference type="PROSITE" id="PS50977">
    <property type="entry name" value="HTH_TETR_2"/>
    <property type="match status" value="1"/>
</dbReference>
<dbReference type="EMBL" id="BMVU01000003">
    <property type="protein sequence ID" value="GGX59336.1"/>
    <property type="molecule type" value="Genomic_DNA"/>
</dbReference>
<dbReference type="InterPro" id="IPR001647">
    <property type="entry name" value="HTH_TetR"/>
</dbReference>
<dbReference type="InterPro" id="IPR050109">
    <property type="entry name" value="HTH-type_TetR-like_transc_reg"/>
</dbReference>
<evidence type="ECO:0000256" key="1">
    <source>
        <dbReference type="ARBA" id="ARBA00023015"/>
    </source>
</evidence>
<dbReference type="Pfam" id="PF00440">
    <property type="entry name" value="TetR_N"/>
    <property type="match status" value="1"/>
</dbReference>
<dbReference type="SUPFAM" id="SSF48498">
    <property type="entry name" value="Tetracyclin repressor-like, C-terminal domain"/>
    <property type="match status" value="1"/>
</dbReference>
<keyword evidence="1" id="KW-0805">Transcription regulation</keyword>
<dbReference type="PANTHER" id="PTHR30055:SF234">
    <property type="entry name" value="HTH-TYPE TRANSCRIPTIONAL REGULATOR BETI"/>
    <property type="match status" value="1"/>
</dbReference>
<evidence type="ECO:0000256" key="4">
    <source>
        <dbReference type="PROSITE-ProRule" id="PRU00335"/>
    </source>
</evidence>
<organism evidence="6 7">
    <name type="scientific">Streptomyces minutiscleroticus</name>
    <dbReference type="NCBI Taxonomy" id="68238"/>
    <lineage>
        <taxon>Bacteria</taxon>
        <taxon>Bacillati</taxon>
        <taxon>Actinomycetota</taxon>
        <taxon>Actinomycetes</taxon>
        <taxon>Kitasatosporales</taxon>
        <taxon>Streptomycetaceae</taxon>
        <taxon>Streptomyces</taxon>
    </lineage>
</organism>
<reference evidence="6" key="2">
    <citation type="submission" date="2020-09" db="EMBL/GenBank/DDBJ databases">
        <authorList>
            <person name="Sun Q."/>
            <person name="Ohkuma M."/>
        </authorList>
    </citation>
    <scope>NUCLEOTIDE SEQUENCE</scope>
    <source>
        <strain evidence="6">JCM 4790</strain>
    </source>
</reference>
<dbReference type="Pfam" id="PF21597">
    <property type="entry name" value="TetR_C_43"/>
    <property type="match status" value="1"/>
</dbReference>
<dbReference type="InterPro" id="IPR009057">
    <property type="entry name" value="Homeodomain-like_sf"/>
</dbReference>
<proteinExistence type="predicted"/>
<evidence type="ECO:0000256" key="2">
    <source>
        <dbReference type="ARBA" id="ARBA00023125"/>
    </source>
</evidence>
<protein>
    <submittedName>
        <fullName evidence="6">TetR family transcriptional regulator</fullName>
    </submittedName>
</protein>
<keyword evidence="2 4" id="KW-0238">DNA-binding</keyword>
<evidence type="ECO:0000313" key="7">
    <source>
        <dbReference type="Proteomes" id="UP000619244"/>
    </source>
</evidence>
<sequence length="194" mass="20567">MRMTTVPLRKDAARNRHRIVEVGRRFVDEGTPIQLNEVARAASVGVATVYRHFPTPEALLETVAAPGLEALASHAEQALSGDDAWTALRDFLFAATDALITDASMSPVFAAAASTLAHTTELKQRLVTLFGQLLDRAHAAGAADPGVTQADLVPLMCGVVHAATVRPAATDADRAAAARRYLTVVLEGLRGHAR</sequence>
<dbReference type="InterPro" id="IPR049445">
    <property type="entry name" value="TetR_SbtR-like_C"/>
</dbReference>
<evidence type="ECO:0000259" key="5">
    <source>
        <dbReference type="PROSITE" id="PS50977"/>
    </source>
</evidence>
<reference evidence="6" key="1">
    <citation type="journal article" date="2014" name="Int. J. Syst. Evol. Microbiol.">
        <title>Complete genome sequence of Corynebacterium casei LMG S-19264T (=DSM 44701T), isolated from a smear-ripened cheese.</title>
        <authorList>
            <consortium name="US DOE Joint Genome Institute (JGI-PGF)"/>
            <person name="Walter F."/>
            <person name="Albersmeier A."/>
            <person name="Kalinowski J."/>
            <person name="Ruckert C."/>
        </authorList>
    </citation>
    <scope>NUCLEOTIDE SEQUENCE</scope>
    <source>
        <strain evidence="6">JCM 4790</strain>
    </source>
</reference>
<dbReference type="Proteomes" id="UP000619244">
    <property type="component" value="Unassembled WGS sequence"/>
</dbReference>
<comment type="caution">
    <text evidence="6">The sequence shown here is derived from an EMBL/GenBank/DDBJ whole genome shotgun (WGS) entry which is preliminary data.</text>
</comment>
<dbReference type="AlphaFoldDB" id="A0A918KE10"/>
<name>A0A918KE10_9ACTN</name>
<keyword evidence="7" id="KW-1185">Reference proteome</keyword>
<dbReference type="GO" id="GO:0000976">
    <property type="term" value="F:transcription cis-regulatory region binding"/>
    <property type="evidence" value="ECO:0007669"/>
    <property type="project" value="TreeGrafter"/>
</dbReference>
<dbReference type="GO" id="GO:0003700">
    <property type="term" value="F:DNA-binding transcription factor activity"/>
    <property type="evidence" value="ECO:0007669"/>
    <property type="project" value="TreeGrafter"/>
</dbReference>
<feature type="DNA-binding region" description="H-T-H motif" evidence="4">
    <location>
        <begin position="34"/>
        <end position="53"/>
    </location>
</feature>
<dbReference type="PANTHER" id="PTHR30055">
    <property type="entry name" value="HTH-TYPE TRANSCRIPTIONAL REGULATOR RUTR"/>
    <property type="match status" value="1"/>
</dbReference>